<dbReference type="InterPro" id="IPR011990">
    <property type="entry name" value="TPR-like_helical_dom_sf"/>
</dbReference>
<gene>
    <name evidence="2" type="ORF">ACFFUR_07175</name>
</gene>
<organism evidence="2 3">
    <name type="scientific">Echinicola jeungdonensis</name>
    <dbReference type="NCBI Taxonomy" id="709343"/>
    <lineage>
        <taxon>Bacteria</taxon>
        <taxon>Pseudomonadati</taxon>
        <taxon>Bacteroidota</taxon>
        <taxon>Cytophagia</taxon>
        <taxon>Cytophagales</taxon>
        <taxon>Cyclobacteriaceae</taxon>
        <taxon>Echinicola</taxon>
    </lineage>
</organism>
<proteinExistence type="predicted"/>
<name>A0ABV5J434_9BACT</name>
<sequence>MKYFIVLSFIGLMLLASCKEKSQQETDALNSNYLSPNTMCGTVQFSEGCGPAVDSLIQFGLALVHHMTYEDARYTFENIIEKDPKCFWGYWGKAMTYIHPLWPDEPSKGELKEGWELSQKALKYAKDEKETGYGKTIAAYYENGATKTEKERLLAFEKGWREVHQQFPIDLEADLFHGLSRLATASPADKSYSVQKEVGKTAEMALQIIPDHPGGFHYAIHAYDVPPLASNAIRVANNYGKIAPEIPHALHMPSHIFTRLGYWNESIEWNLRSAEAALKYPYKGQVSGHYFHALDYLVYAYLQKAEDKKAEELKATLDTLQGPYQIHAGTAFMLAAFPARLALENHDWKKASQLPERHPDHFAWEKFPAFEALTHFAKGIGAAREGNEQQSLESIQKLQNIKKTLEENRAAQYWAQQVNIQKTAVEAWLFYAQNQKDQALKTLLKAAEMEAATEKSPITPGELLPMKEMLGDMYFEMGMPEKAMVAYEEALLRNPNRFNSIYGAGKAAEKVGDLEKAKQYYHQLLELVENPSSERPEIQHARSFLNVQQS</sequence>
<comment type="caution">
    <text evidence="2">The sequence shown here is derived from an EMBL/GenBank/DDBJ whole genome shotgun (WGS) entry which is preliminary data.</text>
</comment>
<dbReference type="PANTHER" id="PTHR45588:SF1">
    <property type="entry name" value="WW DOMAIN-CONTAINING PROTEIN"/>
    <property type="match status" value="1"/>
</dbReference>
<dbReference type="InterPro" id="IPR019734">
    <property type="entry name" value="TPR_rpt"/>
</dbReference>
<dbReference type="SMART" id="SM00028">
    <property type="entry name" value="TPR"/>
    <property type="match status" value="4"/>
</dbReference>
<dbReference type="SUPFAM" id="SSF48452">
    <property type="entry name" value="TPR-like"/>
    <property type="match status" value="2"/>
</dbReference>
<dbReference type="Proteomes" id="UP001589654">
    <property type="component" value="Unassembled WGS sequence"/>
</dbReference>
<reference evidence="2 3" key="1">
    <citation type="submission" date="2024-09" db="EMBL/GenBank/DDBJ databases">
        <authorList>
            <person name="Sun Q."/>
            <person name="Mori K."/>
        </authorList>
    </citation>
    <scope>NUCLEOTIDE SEQUENCE [LARGE SCALE GENOMIC DNA]</scope>
    <source>
        <strain evidence="2 3">CECT 7682</strain>
    </source>
</reference>
<dbReference type="PROSITE" id="PS51257">
    <property type="entry name" value="PROKAR_LIPOPROTEIN"/>
    <property type="match status" value="1"/>
</dbReference>
<protein>
    <submittedName>
        <fullName evidence="2">Tetratricopeptide repeat protein</fullName>
    </submittedName>
</protein>
<evidence type="ECO:0000256" key="1">
    <source>
        <dbReference type="PROSITE-ProRule" id="PRU00339"/>
    </source>
</evidence>
<evidence type="ECO:0000313" key="3">
    <source>
        <dbReference type="Proteomes" id="UP001589654"/>
    </source>
</evidence>
<accession>A0ABV5J434</accession>
<evidence type="ECO:0000313" key="2">
    <source>
        <dbReference type="EMBL" id="MFB9211581.1"/>
    </source>
</evidence>
<feature type="repeat" description="TPR" evidence="1">
    <location>
        <begin position="464"/>
        <end position="497"/>
    </location>
</feature>
<dbReference type="PANTHER" id="PTHR45588">
    <property type="entry name" value="TPR DOMAIN-CONTAINING PROTEIN"/>
    <property type="match status" value="1"/>
</dbReference>
<feature type="repeat" description="TPR" evidence="1">
    <location>
        <begin position="498"/>
        <end position="531"/>
    </location>
</feature>
<dbReference type="Gene3D" id="1.25.40.10">
    <property type="entry name" value="Tetratricopeptide repeat domain"/>
    <property type="match status" value="2"/>
</dbReference>
<dbReference type="Pfam" id="PF13181">
    <property type="entry name" value="TPR_8"/>
    <property type="match status" value="2"/>
</dbReference>
<keyword evidence="1" id="KW-0802">TPR repeat</keyword>
<dbReference type="EMBL" id="JBHMEW010000051">
    <property type="protein sequence ID" value="MFB9211581.1"/>
    <property type="molecule type" value="Genomic_DNA"/>
</dbReference>
<keyword evidence="3" id="KW-1185">Reference proteome</keyword>
<dbReference type="RefSeq" id="WP_290248555.1">
    <property type="nucleotide sequence ID" value="NZ_JAUFQT010000001.1"/>
</dbReference>
<dbReference type="PROSITE" id="PS50005">
    <property type="entry name" value="TPR"/>
    <property type="match status" value="2"/>
</dbReference>